<keyword evidence="2" id="KW-0808">Transferase</keyword>
<proteinExistence type="predicted"/>
<name>A0A4U1Z934_9VIBR</name>
<evidence type="ECO:0000256" key="1">
    <source>
        <dbReference type="SAM" id="Coils"/>
    </source>
</evidence>
<reference evidence="2 3" key="1">
    <citation type="submission" date="2019-04" db="EMBL/GenBank/DDBJ databases">
        <title>A reverse ecology approach based on a biological definition of microbial populations.</title>
        <authorList>
            <person name="Arevalo P."/>
            <person name="Vaninsberghe D."/>
            <person name="Elsherbini J."/>
            <person name="Gore J."/>
            <person name="Polz M."/>
        </authorList>
    </citation>
    <scope>NUCLEOTIDE SEQUENCE [LARGE SCALE GENOMIC DNA]</scope>
    <source>
        <strain evidence="2 3">10N.261.46.F4</strain>
    </source>
</reference>
<feature type="non-terminal residue" evidence="2">
    <location>
        <position position="120"/>
    </location>
</feature>
<comment type="caution">
    <text evidence="2">The sequence shown here is derived from an EMBL/GenBank/DDBJ whole genome shotgun (WGS) entry which is preliminary data.</text>
</comment>
<dbReference type="EMBL" id="SYUV01000062">
    <property type="protein sequence ID" value="TKF29021.1"/>
    <property type="molecule type" value="Genomic_DNA"/>
</dbReference>
<protein>
    <submittedName>
        <fullName evidence="2">Hybrid sensor histidine kinase/response regulator</fullName>
    </submittedName>
</protein>
<evidence type="ECO:0000313" key="2">
    <source>
        <dbReference type="EMBL" id="TKF29021.1"/>
    </source>
</evidence>
<evidence type="ECO:0000313" key="3">
    <source>
        <dbReference type="Proteomes" id="UP000307574"/>
    </source>
</evidence>
<dbReference type="Proteomes" id="UP000307574">
    <property type="component" value="Unassembled WGS sequence"/>
</dbReference>
<dbReference type="GO" id="GO:0016301">
    <property type="term" value="F:kinase activity"/>
    <property type="evidence" value="ECO:0007669"/>
    <property type="project" value="UniProtKB-KW"/>
</dbReference>
<gene>
    <name evidence="2" type="ORF">FCV50_17090</name>
</gene>
<dbReference type="AlphaFoldDB" id="A0A4U1Z934"/>
<accession>A0A4U1Z934</accession>
<sequence length="120" mass="13561">MSIRWRLIFLSTVSVFIMFGFAVNELLKSDKTVAHLEATRMRVEALRSFNAISGDAYQWIVLSNETPEKGQLLDKLNTELDQLAEYEKQLQRFDTNWSAEPQLIELKSALGNLVGVGVGV</sequence>
<keyword evidence="1" id="KW-0175">Coiled coil</keyword>
<keyword evidence="2" id="KW-0418">Kinase</keyword>
<feature type="coiled-coil region" evidence="1">
    <location>
        <begin position="69"/>
        <end position="96"/>
    </location>
</feature>
<organism evidence="2 3">
    <name type="scientific">Vibrio kanaloae</name>
    <dbReference type="NCBI Taxonomy" id="170673"/>
    <lineage>
        <taxon>Bacteria</taxon>
        <taxon>Pseudomonadati</taxon>
        <taxon>Pseudomonadota</taxon>
        <taxon>Gammaproteobacteria</taxon>
        <taxon>Vibrionales</taxon>
        <taxon>Vibrionaceae</taxon>
        <taxon>Vibrio</taxon>
    </lineage>
</organism>